<reference evidence="2" key="1">
    <citation type="submission" date="2025-08" db="UniProtKB">
        <authorList>
            <consortium name="Ensembl"/>
        </authorList>
    </citation>
    <scope>IDENTIFICATION</scope>
</reference>
<sequence length="135" mass="15434">MCGALGEALIYRNQRPRTGYLLNNALHSSLFFTKSCHTQQNAGNIRLETLLHLYLALSLTKPPISFIKHQLGVGPEAEDAESLRLELNSLQQKYDQLMEENKELRSRVRSYTHTTTALHSDSYKPCCDHMRVVFV</sequence>
<feature type="coiled-coil region" evidence="1">
    <location>
        <begin position="80"/>
        <end position="114"/>
    </location>
</feature>
<organism evidence="2 3">
    <name type="scientific">Sinocyclocheilus grahami</name>
    <name type="common">Dianchi golden-line fish</name>
    <name type="synonym">Barbus grahami</name>
    <dbReference type="NCBI Taxonomy" id="75366"/>
    <lineage>
        <taxon>Eukaryota</taxon>
        <taxon>Metazoa</taxon>
        <taxon>Chordata</taxon>
        <taxon>Craniata</taxon>
        <taxon>Vertebrata</taxon>
        <taxon>Euteleostomi</taxon>
        <taxon>Actinopterygii</taxon>
        <taxon>Neopterygii</taxon>
        <taxon>Teleostei</taxon>
        <taxon>Ostariophysi</taxon>
        <taxon>Cypriniformes</taxon>
        <taxon>Cyprinidae</taxon>
        <taxon>Cyprininae</taxon>
        <taxon>Sinocyclocheilus</taxon>
    </lineage>
</organism>
<keyword evidence="3" id="KW-1185">Reference proteome</keyword>
<keyword evidence="1" id="KW-0175">Coiled coil</keyword>
<evidence type="ECO:0000313" key="3">
    <source>
        <dbReference type="Proteomes" id="UP000472262"/>
    </source>
</evidence>
<dbReference type="Gene3D" id="6.10.250.1060">
    <property type="match status" value="1"/>
</dbReference>
<dbReference type="Proteomes" id="UP000472262">
    <property type="component" value="Unassembled WGS sequence"/>
</dbReference>
<dbReference type="AlphaFoldDB" id="A0A672K674"/>
<reference evidence="2" key="2">
    <citation type="submission" date="2025-09" db="UniProtKB">
        <authorList>
            <consortium name="Ensembl"/>
        </authorList>
    </citation>
    <scope>IDENTIFICATION</scope>
</reference>
<dbReference type="Ensembl" id="ENSSGRT00000004834.1">
    <property type="protein sequence ID" value="ENSSGRP00000004457.1"/>
    <property type="gene ID" value="ENSSGRG00000002783.1"/>
</dbReference>
<dbReference type="CDD" id="cd21937">
    <property type="entry name" value="ZIP_MycBP-like"/>
    <property type="match status" value="1"/>
</dbReference>
<dbReference type="InParanoid" id="A0A672K674"/>
<evidence type="ECO:0000313" key="2">
    <source>
        <dbReference type="Ensembl" id="ENSSGRP00000004457.1"/>
    </source>
</evidence>
<proteinExistence type="predicted"/>
<accession>A0A672K674</accession>
<evidence type="ECO:0000256" key="1">
    <source>
        <dbReference type="SAM" id="Coils"/>
    </source>
</evidence>
<protein>
    <submittedName>
        <fullName evidence="2">Uncharacterized protein</fullName>
    </submittedName>
</protein>
<name>A0A672K674_SINGR</name>